<proteinExistence type="predicted"/>
<reference evidence="2 3" key="1">
    <citation type="submission" date="2024-02" db="EMBL/GenBank/DDBJ databases">
        <title>Chromosome-scale genome assembly of the rough periwinkle Littorina saxatilis.</title>
        <authorList>
            <person name="De Jode A."/>
            <person name="Faria R."/>
            <person name="Formenti G."/>
            <person name="Sims Y."/>
            <person name="Smith T.P."/>
            <person name="Tracey A."/>
            <person name="Wood J.M.D."/>
            <person name="Zagrodzka Z.B."/>
            <person name="Johannesson K."/>
            <person name="Butlin R.K."/>
            <person name="Leder E.H."/>
        </authorList>
    </citation>
    <scope>NUCLEOTIDE SEQUENCE [LARGE SCALE GENOMIC DNA]</scope>
    <source>
        <strain evidence="2">Snail1</strain>
        <tissue evidence="2">Muscle</tissue>
    </source>
</reference>
<gene>
    <name evidence="2" type="ORF">V1264_007533</name>
</gene>
<evidence type="ECO:0000256" key="1">
    <source>
        <dbReference type="SAM" id="MobiDB-lite"/>
    </source>
</evidence>
<dbReference type="InterPro" id="IPR028006">
    <property type="entry name" value="CEP15-like"/>
</dbReference>
<organism evidence="2 3">
    <name type="scientific">Littorina saxatilis</name>
    <dbReference type="NCBI Taxonomy" id="31220"/>
    <lineage>
        <taxon>Eukaryota</taxon>
        <taxon>Metazoa</taxon>
        <taxon>Spiralia</taxon>
        <taxon>Lophotrochozoa</taxon>
        <taxon>Mollusca</taxon>
        <taxon>Gastropoda</taxon>
        <taxon>Caenogastropoda</taxon>
        <taxon>Littorinimorpha</taxon>
        <taxon>Littorinoidea</taxon>
        <taxon>Littorinidae</taxon>
        <taxon>Littorina</taxon>
    </lineage>
</organism>
<dbReference type="EMBL" id="JBAMIC010000019">
    <property type="protein sequence ID" value="KAK7093847.1"/>
    <property type="molecule type" value="Genomic_DNA"/>
</dbReference>
<feature type="region of interest" description="Disordered" evidence="1">
    <location>
        <begin position="114"/>
        <end position="141"/>
    </location>
</feature>
<accession>A0AAN9AVE0</accession>
<name>A0AAN9AVE0_9CAEN</name>
<comment type="caution">
    <text evidence="2">The sequence shown here is derived from an EMBL/GenBank/DDBJ whole genome shotgun (WGS) entry which is preliminary data.</text>
</comment>
<sequence>MTLSSRIRSMKKETLEDRENQLNLLHQEILMRREGLLHTSGNSLRQSTHSLASTGTVGPADASIRNARLLKDVELLNQTLQEELNMAPSPRFVTLQNNYWSMVRGLLPLWEQSLPGQRSSQHQQQPQKAAGKSVRHARSTK</sequence>
<evidence type="ECO:0000313" key="2">
    <source>
        <dbReference type="EMBL" id="KAK7093847.1"/>
    </source>
</evidence>
<keyword evidence="3" id="KW-1185">Reference proteome</keyword>
<dbReference type="AlphaFoldDB" id="A0AAN9AVE0"/>
<dbReference type="PANTHER" id="PTHR14286">
    <property type="entry name" value="GENE, 49355-RELATED"/>
    <property type="match status" value="1"/>
</dbReference>
<dbReference type="Proteomes" id="UP001374579">
    <property type="component" value="Unassembled WGS sequence"/>
</dbReference>
<dbReference type="Pfam" id="PF15134">
    <property type="entry name" value="CEP15-like"/>
    <property type="match status" value="1"/>
</dbReference>
<evidence type="ECO:0000313" key="3">
    <source>
        <dbReference type="Proteomes" id="UP001374579"/>
    </source>
</evidence>
<feature type="compositionally biased region" description="Low complexity" evidence="1">
    <location>
        <begin position="115"/>
        <end position="132"/>
    </location>
</feature>
<dbReference type="PANTHER" id="PTHR14286:SF2">
    <property type="entry name" value="CENTROSOMAL PROTEIN 15 KDA"/>
    <property type="match status" value="1"/>
</dbReference>
<protein>
    <submittedName>
        <fullName evidence="2">Uncharacterized protein</fullName>
    </submittedName>
</protein>